<accession>A0A0P1A906</accession>
<dbReference type="EMBL" id="CCYD01000261">
    <property type="protein sequence ID" value="CEG37175.1"/>
    <property type="molecule type" value="Genomic_DNA"/>
</dbReference>
<organism evidence="1 2">
    <name type="scientific">Plasmopara halstedii</name>
    <name type="common">Downy mildew of sunflower</name>
    <dbReference type="NCBI Taxonomy" id="4781"/>
    <lineage>
        <taxon>Eukaryota</taxon>
        <taxon>Sar</taxon>
        <taxon>Stramenopiles</taxon>
        <taxon>Oomycota</taxon>
        <taxon>Peronosporomycetes</taxon>
        <taxon>Peronosporales</taxon>
        <taxon>Peronosporaceae</taxon>
        <taxon>Plasmopara</taxon>
    </lineage>
</organism>
<dbReference type="GeneID" id="59052859"/>
<dbReference type="Proteomes" id="UP000054928">
    <property type="component" value="Unassembled WGS sequence"/>
</dbReference>
<sequence length="85" mass="9728">MHHRFSPSAVVVPKFFFLNIGLSVQTNVFETTLQIESQEILDTGICDVVQLKSGYPVENQFSIPSHSIFSRFSISLDRHYHISRC</sequence>
<dbReference type="AlphaFoldDB" id="A0A0P1A906"/>
<proteinExistence type="predicted"/>
<name>A0A0P1A906_PLAHL</name>
<evidence type="ECO:0000313" key="2">
    <source>
        <dbReference type="Proteomes" id="UP000054928"/>
    </source>
</evidence>
<evidence type="ECO:0000313" key="1">
    <source>
        <dbReference type="EMBL" id="CEG37175.1"/>
    </source>
</evidence>
<reference evidence="2" key="1">
    <citation type="submission" date="2014-09" db="EMBL/GenBank/DDBJ databases">
        <authorList>
            <person name="Sharma Rahul"/>
            <person name="Thines Marco"/>
        </authorList>
    </citation>
    <scope>NUCLEOTIDE SEQUENCE [LARGE SCALE GENOMIC DNA]</scope>
</reference>
<dbReference type="RefSeq" id="XP_036263036.1">
    <property type="nucleotide sequence ID" value="XM_036407325.1"/>
</dbReference>
<keyword evidence="2" id="KW-1185">Reference proteome</keyword>
<protein>
    <submittedName>
        <fullName evidence="1">Uncharacterized protein</fullName>
    </submittedName>
</protein>